<feature type="transmembrane region" description="Helical" evidence="1">
    <location>
        <begin position="29"/>
        <end position="48"/>
    </location>
</feature>
<reference evidence="2" key="4">
    <citation type="submission" date="2024-05" db="EMBL/GenBank/DDBJ databases">
        <authorList>
            <person name="Sun Q."/>
            <person name="Sedlacek I."/>
        </authorList>
    </citation>
    <scope>NUCLEOTIDE SEQUENCE</scope>
    <source>
        <strain evidence="2">CCM 8490</strain>
    </source>
</reference>
<feature type="transmembrane region" description="Helical" evidence="1">
    <location>
        <begin position="71"/>
        <end position="91"/>
    </location>
</feature>
<evidence type="ECO:0000313" key="4">
    <source>
        <dbReference type="Proteomes" id="UP000285906"/>
    </source>
</evidence>
<reference evidence="3 4" key="2">
    <citation type="submission" date="2018-09" db="EMBL/GenBank/DDBJ databases">
        <title>Genomic Encyclopedia of Archaeal and Bacterial Type Strains, Phase II (KMG-II): from individual species to whole genera.</title>
        <authorList>
            <person name="Goeker M."/>
        </authorList>
    </citation>
    <scope>NUCLEOTIDE SEQUENCE [LARGE SCALE GENOMIC DNA]</scope>
    <source>
        <strain evidence="3 4">DSM 27620</strain>
    </source>
</reference>
<keyword evidence="1" id="KW-0812">Transmembrane</keyword>
<evidence type="ECO:0000313" key="3">
    <source>
        <dbReference type="EMBL" id="RKE86628.1"/>
    </source>
</evidence>
<dbReference type="AlphaFoldDB" id="A0A420D7H7"/>
<evidence type="ECO:0000256" key="1">
    <source>
        <dbReference type="SAM" id="Phobius"/>
    </source>
</evidence>
<reference evidence="5" key="3">
    <citation type="journal article" date="2019" name="Int. J. Syst. Evol. Microbiol.">
        <title>The Global Catalogue of Microorganisms (GCM) 10K type strain sequencing project: providing services to taxonomists for standard genome sequencing and annotation.</title>
        <authorList>
            <consortium name="The Broad Institute Genomics Platform"/>
            <consortium name="The Broad Institute Genome Sequencing Center for Infectious Disease"/>
            <person name="Wu L."/>
            <person name="Ma J."/>
        </authorList>
    </citation>
    <scope>NUCLEOTIDE SEQUENCE [LARGE SCALE GENOMIC DNA]</scope>
    <source>
        <strain evidence="5">CCM 8490</strain>
    </source>
</reference>
<sequence>MMLSDFTNQSSIPILAWVAYLLHYSLMGYLYSLILTFLLIGAVLAAIYHSETIAYRVSEVSLETISLARDMFFAAIMIILTGIIGACNAVGSIRFINNRFYLAGCKYRNDTLL</sequence>
<keyword evidence="5" id="KW-1185">Reference proteome</keyword>
<keyword evidence="1" id="KW-0472">Membrane</keyword>
<accession>A0A420D7H7</accession>
<dbReference type="Proteomes" id="UP000658202">
    <property type="component" value="Unassembled WGS sequence"/>
</dbReference>
<gene>
    <name evidence="3" type="ORF">BXY58_2448</name>
    <name evidence="2" type="ORF">GCM10007332_26520</name>
</gene>
<evidence type="ECO:0000313" key="2">
    <source>
        <dbReference type="EMBL" id="GGG63066.1"/>
    </source>
</evidence>
<evidence type="ECO:0000313" key="5">
    <source>
        <dbReference type="Proteomes" id="UP000658202"/>
    </source>
</evidence>
<comment type="caution">
    <text evidence="3">The sequence shown here is derived from an EMBL/GenBank/DDBJ whole genome shotgun (WGS) entry which is preliminary data.</text>
</comment>
<dbReference type="RefSeq" id="WP_120214043.1">
    <property type="nucleotide sequence ID" value="NZ_BMCW01000006.1"/>
</dbReference>
<proteinExistence type="predicted"/>
<dbReference type="EMBL" id="RAQH01000007">
    <property type="protein sequence ID" value="RKE86628.1"/>
    <property type="molecule type" value="Genomic_DNA"/>
</dbReference>
<organism evidence="3 4">
    <name type="scientific">Epilithonimonas arachidiradicis</name>
    <dbReference type="NCBI Taxonomy" id="1617282"/>
    <lineage>
        <taxon>Bacteria</taxon>
        <taxon>Pseudomonadati</taxon>
        <taxon>Bacteroidota</taxon>
        <taxon>Flavobacteriia</taxon>
        <taxon>Flavobacteriales</taxon>
        <taxon>Weeksellaceae</taxon>
        <taxon>Chryseobacterium group</taxon>
        <taxon>Epilithonimonas</taxon>
    </lineage>
</organism>
<reference evidence="2" key="1">
    <citation type="journal article" date="2014" name="Int. J. Syst. Evol. Microbiol.">
        <title>Complete genome of a new Firmicutes species belonging to the dominant human colonic microbiota ('Ruminococcus bicirculans') reveals two chromosomes and a selective capacity to utilize plant glucans.</title>
        <authorList>
            <consortium name="NISC Comparative Sequencing Program"/>
            <person name="Wegmann U."/>
            <person name="Louis P."/>
            <person name="Goesmann A."/>
            <person name="Henrissat B."/>
            <person name="Duncan S.H."/>
            <person name="Flint H.J."/>
        </authorList>
    </citation>
    <scope>NUCLEOTIDE SEQUENCE</scope>
    <source>
        <strain evidence="2">CCM 8490</strain>
    </source>
</reference>
<dbReference type="OrthoDB" id="9787814at2"/>
<name>A0A420D7H7_9FLAO</name>
<protein>
    <submittedName>
        <fullName evidence="3">Uncharacterized protein</fullName>
    </submittedName>
</protein>
<dbReference type="EMBL" id="BMCW01000006">
    <property type="protein sequence ID" value="GGG63066.1"/>
    <property type="molecule type" value="Genomic_DNA"/>
</dbReference>
<dbReference type="Proteomes" id="UP000285906">
    <property type="component" value="Unassembled WGS sequence"/>
</dbReference>
<keyword evidence="1" id="KW-1133">Transmembrane helix</keyword>